<dbReference type="Gene3D" id="1.20.120.450">
    <property type="entry name" value="dinb family like domain"/>
    <property type="match status" value="1"/>
</dbReference>
<dbReference type="SUPFAM" id="SSF109854">
    <property type="entry name" value="DinB/YfiT-like putative metalloenzymes"/>
    <property type="match status" value="1"/>
</dbReference>
<evidence type="ECO:0000313" key="1">
    <source>
        <dbReference type="EMBL" id="NER10491.1"/>
    </source>
</evidence>
<organism evidence="1 2">
    <name type="scientific">Muriicola jejuensis</name>
    <dbReference type="NCBI Taxonomy" id="504488"/>
    <lineage>
        <taxon>Bacteria</taxon>
        <taxon>Pseudomonadati</taxon>
        <taxon>Bacteroidota</taxon>
        <taxon>Flavobacteriia</taxon>
        <taxon>Flavobacteriales</taxon>
        <taxon>Flavobacteriaceae</taxon>
        <taxon>Muriicola</taxon>
    </lineage>
</organism>
<reference evidence="1 2" key="1">
    <citation type="submission" date="2020-01" db="EMBL/GenBank/DDBJ databases">
        <title>Muriicola jejuensis KCTC 22299.</title>
        <authorList>
            <person name="Wang G."/>
        </authorList>
    </citation>
    <scope>NUCLEOTIDE SEQUENCE [LARGE SCALE GENOMIC DNA]</scope>
    <source>
        <strain evidence="1 2">KCTC 22299</strain>
    </source>
</reference>
<protein>
    <submittedName>
        <fullName evidence="1">DUF1569 domain-containing protein</fullName>
    </submittedName>
</protein>
<name>A0A6P0UB13_9FLAO</name>
<sequence>MKSLFEEEAFQEIQRRVGELNSDRKGLWGKMTVGQMVWHCQVPLKLAIKNKPTKKKGNLLIRLFFKKSLYNDSPWRKNLPTSPFARATEKKDFTVERYKLLDLIAQFHDLKDRESWNPHPLFGKLTHDQWGQMNYKHLDHHLKQFGV</sequence>
<dbReference type="Proteomes" id="UP000468443">
    <property type="component" value="Unassembled WGS sequence"/>
</dbReference>
<dbReference type="AlphaFoldDB" id="A0A6P0UB13"/>
<comment type="caution">
    <text evidence="1">The sequence shown here is derived from an EMBL/GenBank/DDBJ whole genome shotgun (WGS) entry which is preliminary data.</text>
</comment>
<dbReference type="RefSeq" id="WP_163692639.1">
    <property type="nucleotide sequence ID" value="NZ_FXTW01000002.1"/>
</dbReference>
<accession>A0A6P0UB13</accession>
<dbReference type="InterPro" id="IPR011463">
    <property type="entry name" value="DUF1569"/>
</dbReference>
<proteinExistence type="predicted"/>
<dbReference type="Pfam" id="PF07606">
    <property type="entry name" value="DUF1569"/>
    <property type="match status" value="1"/>
</dbReference>
<keyword evidence="2" id="KW-1185">Reference proteome</keyword>
<evidence type="ECO:0000313" key="2">
    <source>
        <dbReference type="Proteomes" id="UP000468443"/>
    </source>
</evidence>
<dbReference type="EMBL" id="JAABOP010000002">
    <property type="protein sequence ID" value="NER10491.1"/>
    <property type="molecule type" value="Genomic_DNA"/>
</dbReference>
<dbReference type="InterPro" id="IPR034660">
    <property type="entry name" value="DinB/YfiT-like"/>
</dbReference>
<gene>
    <name evidence="1" type="ORF">GWK09_08185</name>
</gene>